<feature type="region of interest" description="Disordered" evidence="1">
    <location>
        <begin position="1"/>
        <end position="48"/>
    </location>
</feature>
<proteinExistence type="predicted"/>
<sequence length="97" mass="10772">MATSNRSHIPWSDRHKFQNTIRGWSPQKNEMDSVSNQGHTGPEQGTTKHQILYETTRAVRCSEELVLGAKDMFGESTTTTTSEGRSDRETGKEGSAS</sequence>
<dbReference type="EMBL" id="OC000134">
    <property type="protein sequence ID" value="CAD7256246.1"/>
    <property type="molecule type" value="Genomic_DNA"/>
</dbReference>
<gene>
    <name evidence="2" type="ORF">TSIB3V08_LOCUS530</name>
</gene>
<reference evidence="2" key="1">
    <citation type="submission" date="2020-11" db="EMBL/GenBank/DDBJ databases">
        <authorList>
            <person name="Tran Van P."/>
        </authorList>
    </citation>
    <scope>NUCLEOTIDE SEQUENCE</scope>
</reference>
<organism evidence="2">
    <name type="scientific">Timema shepardi</name>
    <name type="common">Walking stick</name>
    <dbReference type="NCBI Taxonomy" id="629360"/>
    <lineage>
        <taxon>Eukaryota</taxon>
        <taxon>Metazoa</taxon>
        <taxon>Ecdysozoa</taxon>
        <taxon>Arthropoda</taxon>
        <taxon>Hexapoda</taxon>
        <taxon>Insecta</taxon>
        <taxon>Pterygota</taxon>
        <taxon>Neoptera</taxon>
        <taxon>Polyneoptera</taxon>
        <taxon>Phasmatodea</taxon>
        <taxon>Timematodea</taxon>
        <taxon>Timematoidea</taxon>
        <taxon>Timematidae</taxon>
        <taxon>Timema</taxon>
    </lineage>
</organism>
<protein>
    <submittedName>
        <fullName evidence="2">Uncharacterized protein</fullName>
    </submittedName>
</protein>
<dbReference type="AlphaFoldDB" id="A0A7R9FVG4"/>
<feature type="region of interest" description="Disordered" evidence="1">
    <location>
        <begin position="71"/>
        <end position="97"/>
    </location>
</feature>
<evidence type="ECO:0000256" key="1">
    <source>
        <dbReference type="SAM" id="MobiDB-lite"/>
    </source>
</evidence>
<feature type="compositionally biased region" description="Basic and acidic residues" evidence="1">
    <location>
        <begin position="84"/>
        <end position="97"/>
    </location>
</feature>
<evidence type="ECO:0000313" key="2">
    <source>
        <dbReference type="EMBL" id="CAD7256246.1"/>
    </source>
</evidence>
<feature type="compositionally biased region" description="Polar residues" evidence="1">
    <location>
        <begin position="18"/>
        <end position="48"/>
    </location>
</feature>
<feature type="compositionally biased region" description="Low complexity" evidence="1">
    <location>
        <begin position="74"/>
        <end position="83"/>
    </location>
</feature>
<name>A0A7R9FVG4_TIMSH</name>
<accession>A0A7R9FVG4</accession>